<evidence type="ECO:0000313" key="1">
    <source>
        <dbReference type="EMBL" id="JAD38158.1"/>
    </source>
</evidence>
<name>A0A0A8ZKH2_ARUDO</name>
<protein>
    <submittedName>
        <fullName evidence="1">Uncharacterized protein</fullName>
    </submittedName>
</protein>
<sequence>MISCINTENSIEGGS</sequence>
<dbReference type="EMBL" id="GBRH01259737">
    <property type="protein sequence ID" value="JAD38158.1"/>
    <property type="molecule type" value="Transcribed_RNA"/>
</dbReference>
<reference evidence="1" key="1">
    <citation type="submission" date="2014-09" db="EMBL/GenBank/DDBJ databases">
        <authorList>
            <person name="Magalhaes I.L.F."/>
            <person name="Oliveira U."/>
            <person name="Santos F.R."/>
            <person name="Vidigal T.H.D.A."/>
            <person name="Brescovit A.D."/>
            <person name="Santos A.J."/>
        </authorList>
    </citation>
    <scope>NUCLEOTIDE SEQUENCE</scope>
    <source>
        <tissue evidence="1">Shoot tissue taken approximately 20 cm above the soil surface</tissue>
    </source>
</reference>
<reference evidence="1" key="2">
    <citation type="journal article" date="2015" name="Data Brief">
        <title>Shoot transcriptome of the giant reed, Arundo donax.</title>
        <authorList>
            <person name="Barrero R.A."/>
            <person name="Guerrero F.D."/>
            <person name="Moolhuijzen P."/>
            <person name="Goolsby J.A."/>
            <person name="Tidwell J."/>
            <person name="Bellgard S.E."/>
            <person name="Bellgard M.I."/>
        </authorList>
    </citation>
    <scope>NUCLEOTIDE SEQUENCE</scope>
    <source>
        <tissue evidence="1">Shoot tissue taken approximately 20 cm above the soil surface</tissue>
    </source>
</reference>
<accession>A0A0A8ZKH2</accession>
<organism evidence="1">
    <name type="scientific">Arundo donax</name>
    <name type="common">Giant reed</name>
    <name type="synonym">Donax arundinaceus</name>
    <dbReference type="NCBI Taxonomy" id="35708"/>
    <lineage>
        <taxon>Eukaryota</taxon>
        <taxon>Viridiplantae</taxon>
        <taxon>Streptophyta</taxon>
        <taxon>Embryophyta</taxon>
        <taxon>Tracheophyta</taxon>
        <taxon>Spermatophyta</taxon>
        <taxon>Magnoliopsida</taxon>
        <taxon>Liliopsida</taxon>
        <taxon>Poales</taxon>
        <taxon>Poaceae</taxon>
        <taxon>PACMAD clade</taxon>
        <taxon>Arundinoideae</taxon>
        <taxon>Arundineae</taxon>
        <taxon>Arundo</taxon>
    </lineage>
</organism>
<proteinExistence type="predicted"/>